<evidence type="ECO:0000256" key="1">
    <source>
        <dbReference type="SAM" id="MobiDB-lite"/>
    </source>
</evidence>
<reference evidence="2" key="1">
    <citation type="submission" date="2020-05" db="EMBL/GenBank/DDBJ databases">
        <title>Mycena genomes resolve the evolution of fungal bioluminescence.</title>
        <authorList>
            <person name="Tsai I.J."/>
        </authorList>
    </citation>
    <scope>NUCLEOTIDE SEQUENCE</scope>
    <source>
        <strain evidence="2">CCC161011</strain>
    </source>
</reference>
<dbReference type="OrthoDB" id="2989856at2759"/>
<dbReference type="EMBL" id="JACAZI010000009">
    <property type="protein sequence ID" value="KAF7352606.1"/>
    <property type="molecule type" value="Genomic_DNA"/>
</dbReference>
<name>A0A8H6Y5J5_9AGAR</name>
<comment type="caution">
    <text evidence="2">The sequence shown here is derived from an EMBL/GenBank/DDBJ whole genome shotgun (WGS) entry which is preliminary data.</text>
</comment>
<gene>
    <name evidence="2" type="ORF">MVEN_01226100</name>
</gene>
<keyword evidence="3" id="KW-1185">Reference proteome</keyword>
<organism evidence="2 3">
    <name type="scientific">Mycena venus</name>
    <dbReference type="NCBI Taxonomy" id="2733690"/>
    <lineage>
        <taxon>Eukaryota</taxon>
        <taxon>Fungi</taxon>
        <taxon>Dikarya</taxon>
        <taxon>Basidiomycota</taxon>
        <taxon>Agaricomycotina</taxon>
        <taxon>Agaricomycetes</taxon>
        <taxon>Agaricomycetidae</taxon>
        <taxon>Agaricales</taxon>
        <taxon>Marasmiineae</taxon>
        <taxon>Mycenaceae</taxon>
        <taxon>Mycena</taxon>
    </lineage>
</organism>
<dbReference type="Proteomes" id="UP000620124">
    <property type="component" value="Unassembled WGS sequence"/>
</dbReference>
<dbReference type="AlphaFoldDB" id="A0A8H6Y5J5"/>
<feature type="compositionally biased region" description="Polar residues" evidence="1">
    <location>
        <begin position="10"/>
        <end position="21"/>
    </location>
</feature>
<protein>
    <submittedName>
        <fullName evidence="2">Uncharacterized protein</fullName>
    </submittedName>
</protein>
<evidence type="ECO:0000313" key="3">
    <source>
        <dbReference type="Proteomes" id="UP000620124"/>
    </source>
</evidence>
<accession>A0A8H6Y5J5</accession>
<evidence type="ECO:0000313" key="2">
    <source>
        <dbReference type="EMBL" id="KAF7352606.1"/>
    </source>
</evidence>
<feature type="region of interest" description="Disordered" evidence="1">
    <location>
        <begin position="1"/>
        <end position="22"/>
    </location>
</feature>
<proteinExistence type="predicted"/>
<sequence>MSHPIYGPSLFSTPPTHTPISMSKERFPRRLPATEPPPPCGEIVDGHRTPTYALAWTCSFQAFFENMGECAGEKVDGSNFTDAVSAKWNACPTDEFDYGLNPRHTLV</sequence>